<evidence type="ECO:0000313" key="2">
    <source>
        <dbReference type="EMBL" id="OEU17244.1"/>
    </source>
</evidence>
<proteinExistence type="predicted"/>
<evidence type="ECO:0000313" key="3">
    <source>
        <dbReference type="Proteomes" id="UP000095751"/>
    </source>
</evidence>
<organism evidence="2 3">
    <name type="scientific">Fragilariopsis cylindrus CCMP1102</name>
    <dbReference type="NCBI Taxonomy" id="635003"/>
    <lineage>
        <taxon>Eukaryota</taxon>
        <taxon>Sar</taxon>
        <taxon>Stramenopiles</taxon>
        <taxon>Ochrophyta</taxon>
        <taxon>Bacillariophyta</taxon>
        <taxon>Bacillariophyceae</taxon>
        <taxon>Bacillariophycidae</taxon>
        <taxon>Bacillariales</taxon>
        <taxon>Bacillariaceae</taxon>
        <taxon>Fragilariopsis</taxon>
    </lineage>
</organism>
<dbReference type="Proteomes" id="UP000095751">
    <property type="component" value="Unassembled WGS sequence"/>
</dbReference>
<dbReference type="EMBL" id="KV784357">
    <property type="protein sequence ID" value="OEU17244.1"/>
    <property type="molecule type" value="Genomic_DNA"/>
</dbReference>
<feature type="region of interest" description="Disordered" evidence="1">
    <location>
        <begin position="417"/>
        <end position="465"/>
    </location>
</feature>
<reference evidence="2 3" key="1">
    <citation type="submission" date="2016-09" db="EMBL/GenBank/DDBJ databases">
        <title>Extensive genetic diversity and differential bi-allelic expression allows diatom success in the polar Southern Ocean.</title>
        <authorList>
            <consortium name="DOE Joint Genome Institute"/>
            <person name="Mock T."/>
            <person name="Otillar R.P."/>
            <person name="Strauss J."/>
            <person name="Dupont C."/>
            <person name="Frickenhaus S."/>
            <person name="Maumus F."/>
            <person name="Mcmullan M."/>
            <person name="Sanges R."/>
            <person name="Schmutz J."/>
            <person name="Toseland A."/>
            <person name="Valas R."/>
            <person name="Veluchamy A."/>
            <person name="Ward B.J."/>
            <person name="Allen A."/>
            <person name="Barry K."/>
            <person name="Falciatore A."/>
            <person name="Ferrante M."/>
            <person name="Fortunato A.E."/>
            <person name="Gloeckner G."/>
            <person name="Gruber A."/>
            <person name="Hipkin R."/>
            <person name="Janech M."/>
            <person name="Kroth P."/>
            <person name="Leese F."/>
            <person name="Lindquist E."/>
            <person name="Lyon B.R."/>
            <person name="Martin J."/>
            <person name="Mayer C."/>
            <person name="Parker M."/>
            <person name="Quesneville H."/>
            <person name="Raymond J."/>
            <person name="Uhlig C."/>
            <person name="Valentin K.U."/>
            <person name="Worden A.Z."/>
            <person name="Armbrust E.V."/>
            <person name="Bowler C."/>
            <person name="Green B."/>
            <person name="Moulton V."/>
            <person name="Van Oosterhout C."/>
            <person name="Grigoriev I."/>
        </authorList>
    </citation>
    <scope>NUCLEOTIDE SEQUENCE [LARGE SCALE GENOMIC DNA]</scope>
    <source>
        <strain evidence="2 3">CCMP1102</strain>
    </source>
</reference>
<dbReference type="OrthoDB" id="10618748at2759"/>
<sequence length="465" mass="52219">MTTTTSSLAFVASRGRHYPPPRSTTATEPYTETIFPKTSTPADLEEENDGMFSPMHQNEKRKKKRKQKTRSQVKKIKSIWDSSSPVLVQSSSLKTFNFETPTVERVQILLKKADMVDRSGRRIPNQEPLIARVDLWHGPDSTPQNLAIYHDDVDDDDDEFDELDSADCDYDNDDDENENYAASYSDTPFSTIIETPQGHNTIAIRNIADSSDLMACVEGEKNKRLEEEYWSGRSSTSTSRNQNGNDGSNTSNDSPLQSVIQRLQATTTPQRIDSSLSSRGSVTDASDGIDDEDKPSAVVGSIAVELPDNIASVQVLLQTEYMRPLQARIELELRMIEEDGNYRVIKRTIVEVYSEDGMHRPFFAVLETPRKNNRKTRRRGQKGKGSAVYSTSMCVVNLSSAEFPLFATVEPHLIDPFRSDEEEDDIMNSREKNPVEEDEDERASGHQRFTHFGGGSSSILDAEVL</sequence>
<keyword evidence="3" id="KW-1185">Reference proteome</keyword>
<feature type="compositionally biased region" description="Polar residues" evidence="1">
    <location>
        <begin position="23"/>
        <end position="41"/>
    </location>
</feature>
<accession>A0A1E7FGI3</accession>
<gene>
    <name evidence="2" type="ORF">FRACYDRAFT_237655</name>
</gene>
<feature type="region of interest" description="Disordered" evidence="1">
    <location>
        <begin position="227"/>
        <end position="255"/>
    </location>
</feature>
<feature type="compositionally biased region" description="Basic residues" evidence="1">
    <location>
        <begin position="59"/>
        <end position="75"/>
    </location>
</feature>
<dbReference type="KEGG" id="fcy:FRACYDRAFT_237655"/>
<name>A0A1E7FGI3_9STRA</name>
<feature type="compositionally biased region" description="Low complexity" evidence="1">
    <location>
        <begin position="241"/>
        <end position="254"/>
    </location>
</feature>
<protein>
    <submittedName>
        <fullName evidence="2">Uncharacterized protein</fullName>
    </submittedName>
</protein>
<dbReference type="InterPro" id="IPR057491">
    <property type="entry name" value="DiatomPyrShell"/>
</dbReference>
<dbReference type="Pfam" id="PF25192">
    <property type="entry name" value="DiatomPyrShell"/>
    <property type="match status" value="1"/>
</dbReference>
<feature type="region of interest" description="Disordered" evidence="1">
    <location>
        <begin position="267"/>
        <end position="294"/>
    </location>
</feature>
<evidence type="ECO:0000256" key="1">
    <source>
        <dbReference type="SAM" id="MobiDB-lite"/>
    </source>
</evidence>
<feature type="compositionally biased region" description="Polar residues" evidence="1">
    <location>
        <begin position="267"/>
        <end position="284"/>
    </location>
</feature>
<feature type="region of interest" description="Disordered" evidence="1">
    <location>
        <begin position="1"/>
        <end position="75"/>
    </location>
</feature>
<dbReference type="AlphaFoldDB" id="A0A1E7FGI3"/>
<dbReference type="InParanoid" id="A0A1E7FGI3"/>